<name>A0A4V6ETA8_9BASI</name>
<protein>
    <submittedName>
        <fullName evidence="1">Uncharacterized protein</fullName>
    </submittedName>
</protein>
<sequence length="71" mass="8126">MQNACVKHIHKSLPKTRFAVDFAPVPGTEDLYMRLVVHPYTKWEDLIAFVLHVSDEGKRFLGEKGVPNSFN</sequence>
<proteinExistence type="predicted"/>
<dbReference type="KEGG" id="sgra:EX895_005460"/>
<reference evidence="1 2" key="1">
    <citation type="submission" date="2019-05" db="EMBL/GenBank/DDBJ databases">
        <title>Sporisorium graminicola CBS 10092 draft sequencing and annotation.</title>
        <authorList>
            <person name="Solano-Gonzalez S."/>
            <person name="Caddick M.X."/>
            <person name="Darby A."/>
        </authorList>
    </citation>
    <scope>NUCLEOTIDE SEQUENCE [LARGE SCALE GENOMIC DNA]</scope>
    <source>
        <strain evidence="1 2">CBS 10092</strain>
    </source>
</reference>
<dbReference type="Proteomes" id="UP000306050">
    <property type="component" value="Chromosome SGRAM_6"/>
</dbReference>
<accession>A0A4V6ETA8</accession>
<organism evidence="1 2">
    <name type="scientific">Sporisorium graminicola</name>
    <dbReference type="NCBI Taxonomy" id="280036"/>
    <lineage>
        <taxon>Eukaryota</taxon>
        <taxon>Fungi</taxon>
        <taxon>Dikarya</taxon>
        <taxon>Basidiomycota</taxon>
        <taxon>Ustilaginomycotina</taxon>
        <taxon>Ustilaginomycetes</taxon>
        <taxon>Ustilaginales</taxon>
        <taxon>Ustilaginaceae</taxon>
        <taxon>Sporisorium</taxon>
    </lineage>
</organism>
<evidence type="ECO:0000313" key="1">
    <source>
        <dbReference type="EMBL" id="TKY85919.1"/>
    </source>
</evidence>
<gene>
    <name evidence="1" type="ORF">EX895_005460</name>
</gene>
<dbReference type="RefSeq" id="XP_029737904.1">
    <property type="nucleotide sequence ID" value="XM_029886052.1"/>
</dbReference>
<keyword evidence="2" id="KW-1185">Reference proteome</keyword>
<dbReference type="AlphaFoldDB" id="A0A4V6ETA8"/>
<dbReference type="OrthoDB" id="2161780at2759"/>
<dbReference type="GeneID" id="40728355"/>
<comment type="caution">
    <text evidence="1">The sequence shown here is derived from an EMBL/GenBank/DDBJ whole genome shotgun (WGS) entry which is preliminary data.</text>
</comment>
<dbReference type="EMBL" id="SRRM01000019">
    <property type="protein sequence ID" value="TKY85919.1"/>
    <property type="molecule type" value="Genomic_DNA"/>
</dbReference>
<evidence type="ECO:0000313" key="2">
    <source>
        <dbReference type="Proteomes" id="UP000306050"/>
    </source>
</evidence>